<evidence type="ECO:0000259" key="2">
    <source>
        <dbReference type="SMART" id="SM00867"/>
    </source>
</evidence>
<dbReference type="EMBL" id="JACIBY010000007">
    <property type="protein sequence ID" value="MBB3839680.1"/>
    <property type="molecule type" value="Genomic_DNA"/>
</dbReference>
<evidence type="ECO:0000256" key="1">
    <source>
        <dbReference type="SAM" id="SignalP"/>
    </source>
</evidence>
<dbReference type="SUPFAM" id="SSF101874">
    <property type="entry name" value="YceI-like"/>
    <property type="match status" value="1"/>
</dbReference>
<dbReference type="Gene3D" id="2.40.128.110">
    <property type="entry name" value="Lipid/polyisoprenoid-binding, YceI-like"/>
    <property type="match status" value="1"/>
</dbReference>
<gene>
    <name evidence="3" type="ORF">FHS57_003689</name>
</gene>
<dbReference type="PANTHER" id="PTHR34406:SF1">
    <property type="entry name" value="PROTEIN YCEI"/>
    <property type="match status" value="1"/>
</dbReference>
<comment type="caution">
    <text evidence="3">The sequence shown here is derived from an EMBL/GenBank/DDBJ whole genome shotgun (WGS) entry which is preliminary data.</text>
</comment>
<feature type="domain" description="Lipid/polyisoprenoid-binding YceI-like" evidence="2">
    <location>
        <begin position="25"/>
        <end position="181"/>
    </location>
</feature>
<dbReference type="InterPro" id="IPR036761">
    <property type="entry name" value="TTHA0802/YceI-like_sf"/>
</dbReference>
<evidence type="ECO:0000313" key="4">
    <source>
        <dbReference type="Proteomes" id="UP000541352"/>
    </source>
</evidence>
<dbReference type="Pfam" id="PF04264">
    <property type="entry name" value="YceI"/>
    <property type="match status" value="1"/>
</dbReference>
<dbReference type="Proteomes" id="UP000541352">
    <property type="component" value="Unassembled WGS sequence"/>
</dbReference>
<dbReference type="RefSeq" id="WP_183976151.1">
    <property type="nucleotide sequence ID" value="NZ_JACIBY010000007.1"/>
</dbReference>
<dbReference type="PANTHER" id="PTHR34406">
    <property type="entry name" value="PROTEIN YCEI"/>
    <property type="match status" value="1"/>
</dbReference>
<keyword evidence="1" id="KW-0732">Signal</keyword>
<proteinExistence type="predicted"/>
<keyword evidence="4" id="KW-1185">Reference proteome</keyword>
<protein>
    <submittedName>
        <fullName evidence="3">Polyisoprenoid-binding protein YceI</fullName>
    </submittedName>
</protein>
<accession>A0A7W5ZMZ4</accession>
<feature type="signal peptide" evidence="1">
    <location>
        <begin position="1"/>
        <end position="23"/>
    </location>
</feature>
<dbReference type="SMART" id="SM00867">
    <property type="entry name" value="YceI"/>
    <property type="match status" value="1"/>
</dbReference>
<dbReference type="AlphaFoldDB" id="A0A7W5ZMZ4"/>
<name>A0A7W5ZMZ4_9BACT</name>
<organism evidence="3 4">
    <name type="scientific">Runella defluvii</name>
    <dbReference type="NCBI Taxonomy" id="370973"/>
    <lineage>
        <taxon>Bacteria</taxon>
        <taxon>Pseudomonadati</taxon>
        <taxon>Bacteroidota</taxon>
        <taxon>Cytophagia</taxon>
        <taxon>Cytophagales</taxon>
        <taxon>Spirosomataceae</taxon>
        <taxon>Runella</taxon>
    </lineage>
</organism>
<sequence length="182" mass="20149">MLLTSVKKLFFGAMLLLALTSQAQVWKPTSASITFKIKHALGATAEGSFKGFVGAVVFDPKELSSATIKASIDAKTIDTDLKIRDKTLRSDEYFDVEKYPKITMVSQKFEKAAKENDYVGTFSLMLKKTTKIIKIPFSFVQNGTTAQMKSTFQLNRVEYEIGEKSSLLGDVATISITLNVQQ</sequence>
<reference evidence="3 4" key="1">
    <citation type="submission" date="2020-08" db="EMBL/GenBank/DDBJ databases">
        <title>Genomic Encyclopedia of Type Strains, Phase IV (KMG-IV): sequencing the most valuable type-strain genomes for metagenomic binning, comparative biology and taxonomic classification.</title>
        <authorList>
            <person name="Goeker M."/>
        </authorList>
    </citation>
    <scope>NUCLEOTIDE SEQUENCE [LARGE SCALE GENOMIC DNA]</scope>
    <source>
        <strain evidence="3 4">DSM 17976</strain>
    </source>
</reference>
<evidence type="ECO:0000313" key="3">
    <source>
        <dbReference type="EMBL" id="MBB3839680.1"/>
    </source>
</evidence>
<feature type="chain" id="PRO_5031304868" evidence="1">
    <location>
        <begin position="24"/>
        <end position="182"/>
    </location>
</feature>
<dbReference type="InterPro" id="IPR007372">
    <property type="entry name" value="Lipid/polyisoprenoid-bd_YceI"/>
</dbReference>